<dbReference type="EMBL" id="JANBUP010000322">
    <property type="protein sequence ID" value="KAJ2811967.1"/>
    <property type="molecule type" value="Genomic_DNA"/>
</dbReference>
<comment type="caution">
    <text evidence="1">The sequence shown here is derived from an EMBL/GenBank/DDBJ whole genome shotgun (WGS) entry which is preliminary data.</text>
</comment>
<feature type="non-terminal residue" evidence="1">
    <location>
        <position position="558"/>
    </location>
</feature>
<protein>
    <submittedName>
        <fullName evidence="1">WD40 repeat-like protein</fullName>
    </submittedName>
</protein>
<proteinExistence type="predicted"/>
<evidence type="ECO:0000313" key="1">
    <source>
        <dbReference type="EMBL" id="KAJ2811967.1"/>
    </source>
</evidence>
<accession>A0ACC1LMW3</accession>
<dbReference type="Proteomes" id="UP001140096">
    <property type="component" value="Unassembled WGS sequence"/>
</dbReference>
<evidence type="ECO:0000313" key="2">
    <source>
        <dbReference type="Proteomes" id="UP001140096"/>
    </source>
</evidence>
<reference evidence="1" key="1">
    <citation type="submission" date="2022-07" db="EMBL/GenBank/DDBJ databases">
        <title>Phylogenomic reconstructions and comparative analyses of Kickxellomycotina fungi.</title>
        <authorList>
            <person name="Reynolds N.K."/>
            <person name="Stajich J.E."/>
            <person name="Barry K."/>
            <person name="Grigoriev I.V."/>
            <person name="Crous P."/>
            <person name="Smith M.E."/>
        </authorList>
    </citation>
    <scope>NUCLEOTIDE SEQUENCE</scope>
    <source>
        <strain evidence="1">CBS 102833</strain>
    </source>
</reference>
<keyword evidence="2" id="KW-1185">Reference proteome</keyword>
<organism evidence="1 2">
    <name type="scientific">Coemansia furcata</name>
    <dbReference type="NCBI Taxonomy" id="417177"/>
    <lineage>
        <taxon>Eukaryota</taxon>
        <taxon>Fungi</taxon>
        <taxon>Fungi incertae sedis</taxon>
        <taxon>Zoopagomycota</taxon>
        <taxon>Kickxellomycotina</taxon>
        <taxon>Kickxellomycetes</taxon>
        <taxon>Kickxellales</taxon>
        <taxon>Kickxellaceae</taxon>
        <taxon>Coemansia</taxon>
    </lineage>
</organism>
<gene>
    <name evidence="1" type="primary">AIP1</name>
    <name evidence="1" type="ORF">H4S07_001718</name>
</gene>
<name>A0ACC1LMW3_9FUNG</name>
<sequence>MRNLEDPTKSREYTGHTQTATVARFSPSGYYVASGDVAGNVRIWDAVNDTHILKSEFRPISGRINDISWDMDSQRVMAVGEGKERFGHVFAHDSGNSLGTVEGHSKVINACSMRQQRPFRAVTCSDDGTCVFFHGAPYKFQATLKDHSGFVMDARYAPSGEYFVTAGADRKLFLYDGKTGALLRQVAATADAPHTGSIYAVAWSPDSRFVVTSSGDRTCKFWDIGEDRLLTTVQMGGGGTEAEHQQVGNLWAGSHIISLSLSGDINVLRMDSDRPVRVITGHQKAITAAALTRSGTLYTGSYDGRLCAWDFDGNAAAVDGPISDAKPEDMAAANDDAVAVGFIDDSVRFADASKITATCAGLGSAPVSLAMAECGTVVAALANGEVALVTRSGSTKVAVAGEARTVAVSGSAVAVGFADNSVHMYALQGSTLAATGVAMAGNTREITRLAFTPDGLHLAAGDAGGRIVVALAATGAVVTARWCAHTARIYGLAWAPDNQHAASSGLDGHVIVWDLANPLRKTQIKNAHLGGASSVAFIDAQTLVSTGADGAVKVWTIA</sequence>